<dbReference type="Proteomes" id="UP000824890">
    <property type="component" value="Unassembled WGS sequence"/>
</dbReference>
<keyword evidence="8" id="KW-1185">Reference proteome</keyword>
<feature type="compositionally biased region" description="Basic and acidic residues" evidence="5">
    <location>
        <begin position="253"/>
        <end position="269"/>
    </location>
</feature>
<evidence type="ECO:0000256" key="4">
    <source>
        <dbReference type="PROSITE-ProRule" id="PRU00325"/>
    </source>
</evidence>
<evidence type="ECO:0000256" key="1">
    <source>
        <dbReference type="ARBA" id="ARBA00022723"/>
    </source>
</evidence>
<organism evidence="7 8">
    <name type="scientific">Brassica napus</name>
    <name type="common">Rape</name>
    <dbReference type="NCBI Taxonomy" id="3708"/>
    <lineage>
        <taxon>Eukaryota</taxon>
        <taxon>Viridiplantae</taxon>
        <taxon>Streptophyta</taxon>
        <taxon>Embryophyta</taxon>
        <taxon>Tracheophyta</taxon>
        <taxon>Spermatophyta</taxon>
        <taxon>Magnoliopsida</taxon>
        <taxon>eudicotyledons</taxon>
        <taxon>Gunneridae</taxon>
        <taxon>Pentapetalae</taxon>
        <taxon>rosids</taxon>
        <taxon>malvids</taxon>
        <taxon>Brassicales</taxon>
        <taxon>Brassicaceae</taxon>
        <taxon>Brassiceae</taxon>
        <taxon>Brassica</taxon>
    </lineage>
</organism>
<evidence type="ECO:0000256" key="5">
    <source>
        <dbReference type="SAM" id="MobiDB-lite"/>
    </source>
</evidence>
<dbReference type="PANTHER" id="PTHR31973">
    <property type="entry name" value="POLYPROTEIN, PUTATIVE-RELATED"/>
    <property type="match status" value="1"/>
</dbReference>
<comment type="caution">
    <text evidence="7">The sequence shown here is derived from an EMBL/GenBank/DDBJ whole genome shotgun (WGS) entry which is preliminary data.</text>
</comment>
<sequence length="283" mass="32930">MPQAMQQTLEDRYDLVVTHNQCRKAKGKALKMIQDEDDEQFARFRDYETELLSASGQGNNEEDLLENCKGIYTVAEYDEGIEEMRQYDQLACSRAYFTGTACCEDVHNNFSETYNNTINTTREMPLVEMLETIRHLAMFDVRENNVGHSVHMTRRTCTCRKWDMTGIPCRHALRVIMHMKWKSDDYVSDWYLTSKWRATYENSISPVTGMRFWRKPDETRIQPPTRPESKGRKKKQKRIKGKNESPKKKRKVQCGEESPKKLKASREGRTMTCGHCGITGSVG</sequence>
<accession>A0ABQ7YWQ0</accession>
<name>A0ABQ7YWQ0_BRANA</name>
<dbReference type="PANTHER" id="PTHR31973:SF187">
    <property type="entry name" value="MUTATOR TRANSPOSASE MUDRA PROTEIN"/>
    <property type="match status" value="1"/>
</dbReference>
<feature type="non-terminal residue" evidence="7">
    <location>
        <position position="283"/>
    </location>
</feature>
<keyword evidence="3" id="KW-0862">Zinc</keyword>
<gene>
    <name evidence="7" type="ORF">HID58_069670</name>
</gene>
<proteinExistence type="predicted"/>
<evidence type="ECO:0000313" key="8">
    <source>
        <dbReference type="Proteomes" id="UP000824890"/>
    </source>
</evidence>
<feature type="region of interest" description="Disordered" evidence="5">
    <location>
        <begin position="214"/>
        <end position="283"/>
    </location>
</feature>
<keyword evidence="2 4" id="KW-0863">Zinc-finger</keyword>
<feature type="domain" description="SWIM-type" evidence="6">
    <location>
        <begin position="148"/>
        <end position="180"/>
    </location>
</feature>
<evidence type="ECO:0000256" key="3">
    <source>
        <dbReference type="ARBA" id="ARBA00022833"/>
    </source>
</evidence>
<dbReference type="PROSITE" id="PS50966">
    <property type="entry name" value="ZF_SWIM"/>
    <property type="match status" value="1"/>
</dbReference>
<reference evidence="7 8" key="1">
    <citation type="submission" date="2021-05" db="EMBL/GenBank/DDBJ databases">
        <title>Genome Assembly of Synthetic Allotetraploid Brassica napus Reveals Homoeologous Exchanges between Subgenomes.</title>
        <authorList>
            <person name="Davis J.T."/>
        </authorList>
    </citation>
    <scope>NUCLEOTIDE SEQUENCE [LARGE SCALE GENOMIC DNA]</scope>
    <source>
        <strain evidence="8">cv. Da-Ae</strain>
        <tissue evidence="7">Seedling</tissue>
    </source>
</reference>
<evidence type="ECO:0000313" key="7">
    <source>
        <dbReference type="EMBL" id="KAH0872308.1"/>
    </source>
</evidence>
<protein>
    <recommendedName>
        <fullName evidence="6">SWIM-type domain-containing protein</fullName>
    </recommendedName>
</protein>
<dbReference type="SMART" id="SM00575">
    <property type="entry name" value="ZnF_PMZ"/>
    <property type="match status" value="1"/>
</dbReference>
<keyword evidence="1" id="KW-0479">Metal-binding</keyword>
<dbReference type="EMBL" id="JAGKQM010000016">
    <property type="protein sequence ID" value="KAH0872308.1"/>
    <property type="molecule type" value="Genomic_DNA"/>
</dbReference>
<feature type="compositionally biased region" description="Basic residues" evidence="5">
    <location>
        <begin position="231"/>
        <end position="240"/>
    </location>
</feature>
<evidence type="ECO:0000256" key="2">
    <source>
        <dbReference type="ARBA" id="ARBA00022771"/>
    </source>
</evidence>
<dbReference type="InterPro" id="IPR006564">
    <property type="entry name" value="Znf_PMZ"/>
</dbReference>
<evidence type="ECO:0000259" key="6">
    <source>
        <dbReference type="PROSITE" id="PS50966"/>
    </source>
</evidence>
<dbReference type="InterPro" id="IPR007527">
    <property type="entry name" value="Znf_SWIM"/>
</dbReference>
<dbReference type="Pfam" id="PF04434">
    <property type="entry name" value="SWIM"/>
    <property type="match status" value="1"/>
</dbReference>